<dbReference type="RefSeq" id="WP_392820187.1">
    <property type="nucleotide sequence ID" value="NZ_JBICYV010000013.1"/>
</dbReference>
<protein>
    <submittedName>
        <fullName evidence="1">DUF6193 family natural product biosynthesis protein</fullName>
    </submittedName>
</protein>
<dbReference type="InterPro" id="IPR045682">
    <property type="entry name" value="DUF6193"/>
</dbReference>
<organism evidence="1 2">
    <name type="scientific">Streptomyces cinerochromogenes</name>
    <dbReference type="NCBI Taxonomy" id="66422"/>
    <lineage>
        <taxon>Bacteria</taxon>
        <taxon>Bacillati</taxon>
        <taxon>Actinomycetota</taxon>
        <taxon>Actinomycetes</taxon>
        <taxon>Kitasatosporales</taxon>
        <taxon>Streptomycetaceae</taxon>
        <taxon>Streptomyces</taxon>
    </lineage>
</organism>
<comment type="caution">
    <text evidence="1">The sequence shown here is derived from an EMBL/GenBank/DDBJ whole genome shotgun (WGS) entry which is preliminary data.</text>
</comment>
<reference evidence="1 2" key="1">
    <citation type="submission" date="2024-10" db="EMBL/GenBank/DDBJ databases">
        <title>The Natural Products Discovery Center: Release of the First 8490 Sequenced Strains for Exploring Actinobacteria Biosynthetic Diversity.</title>
        <authorList>
            <person name="Kalkreuter E."/>
            <person name="Kautsar S.A."/>
            <person name="Yang D."/>
            <person name="Bader C.D."/>
            <person name="Teijaro C.N."/>
            <person name="Fluegel L."/>
            <person name="Davis C.M."/>
            <person name="Simpson J.R."/>
            <person name="Lauterbach L."/>
            <person name="Steele A.D."/>
            <person name="Gui C."/>
            <person name="Meng S."/>
            <person name="Li G."/>
            <person name="Viehrig K."/>
            <person name="Ye F."/>
            <person name="Su P."/>
            <person name="Kiefer A.F."/>
            <person name="Nichols A."/>
            <person name="Cepeda A.J."/>
            <person name="Yan W."/>
            <person name="Fan B."/>
            <person name="Jiang Y."/>
            <person name="Adhikari A."/>
            <person name="Zheng C.-J."/>
            <person name="Schuster L."/>
            <person name="Cowan T.M."/>
            <person name="Smanski M.J."/>
            <person name="Chevrette M.G."/>
            <person name="De Carvalho L.P.S."/>
            <person name="Shen B."/>
        </authorList>
    </citation>
    <scope>NUCLEOTIDE SEQUENCE [LARGE SCALE GENOMIC DNA]</scope>
    <source>
        <strain evidence="1 2">NPDC048320</strain>
    </source>
</reference>
<accession>A0ABW7B9Z9</accession>
<proteinExistence type="predicted"/>
<dbReference type="EMBL" id="JBICYV010000013">
    <property type="protein sequence ID" value="MFG3014026.1"/>
    <property type="molecule type" value="Genomic_DNA"/>
</dbReference>
<gene>
    <name evidence="1" type="ORF">ACGFZB_27105</name>
</gene>
<dbReference type="Proteomes" id="UP001604267">
    <property type="component" value="Unassembled WGS sequence"/>
</dbReference>
<dbReference type="Pfam" id="PF19692">
    <property type="entry name" value="DUF6193"/>
    <property type="match status" value="1"/>
</dbReference>
<evidence type="ECO:0000313" key="2">
    <source>
        <dbReference type="Proteomes" id="UP001604267"/>
    </source>
</evidence>
<evidence type="ECO:0000313" key="1">
    <source>
        <dbReference type="EMBL" id="MFG3014026.1"/>
    </source>
</evidence>
<name>A0ABW7B9Z9_9ACTN</name>
<keyword evidence="2" id="KW-1185">Reference proteome</keyword>
<sequence length="125" mass="14045">MDWKTYAETREAELAVARERGPAHVVDLQWRRLREQAVEADYTDFVALLDAAAAEPRLRRLFPFTSMWVLSFSADTEEPSFAEAPAVVAQPDGRFQVKSDRWGDIVGETDSADEAIALVVAHLPR</sequence>